<dbReference type="Proteomes" id="UP000239156">
    <property type="component" value="Unassembled WGS sequence"/>
</dbReference>
<proteinExistence type="predicted"/>
<accession>A0A2S4V8H9</accession>
<name>A0A2S4V8H9_9BASI</name>
<feature type="compositionally biased region" description="Basic and acidic residues" evidence="1">
    <location>
        <begin position="43"/>
        <end position="65"/>
    </location>
</feature>
<feature type="region of interest" description="Disordered" evidence="1">
    <location>
        <begin position="239"/>
        <end position="266"/>
    </location>
</feature>
<protein>
    <submittedName>
        <fullName evidence="2">Uncharacterized protein</fullName>
    </submittedName>
</protein>
<gene>
    <name evidence="2" type="ORF">PSTT_09500</name>
</gene>
<reference evidence="2" key="1">
    <citation type="submission" date="2017-12" db="EMBL/GenBank/DDBJ databases">
        <title>Gene loss provides genomic basis for host adaptation in cereal stripe rust fungi.</title>
        <authorList>
            <person name="Xia C."/>
        </authorList>
    </citation>
    <scope>NUCLEOTIDE SEQUENCE [LARGE SCALE GENOMIC DNA]</scope>
    <source>
        <strain evidence="2">93-210</strain>
    </source>
</reference>
<dbReference type="VEuPathDB" id="FungiDB:PSTT_09500"/>
<evidence type="ECO:0000256" key="1">
    <source>
        <dbReference type="SAM" id="MobiDB-lite"/>
    </source>
</evidence>
<organism evidence="2 3">
    <name type="scientific">Puccinia striiformis</name>
    <dbReference type="NCBI Taxonomy" id="27350"/>
    <lineage>
        <taxon>Eukaryota</taxon>
        <taxon>Fungi</taxon>
        <taxon>Dikarya</taxon>
        <taxon>Basidiomycota</taxon>
        <taxon>Pucciniomycotina</taxon>
        <taxon>Pucciniomycetes</taxon>
        <taxon>Pucciniales</taxon>
        <taxon>Pucciniaceae</taxon>
        <taxon>Puccinia</taxon>
    </lineage>
</organism>
<sequence length="642" mass="73305">MGLDPANAVSIFKNVDALAAQNSVDPFTAGNRAGSRSVIKAGSPKERAGKQDPKLDKGGEGKNDYEQGGNIPEGLAERKGGFNPPESFPIEPHRLTNTNFLQITATLTYAAEIQSMEDGWTEIESRIDHDLETFIDSQIWKIKIPLEDLYHAIRAAAVDRVMRLNGLDLPKNFLRQLDSDRPKSSVTFAIPRAGSLELTGTSSQGGRVTGGDPQIRHDLGKTNRWTILRSAFTLRKLRSESSEPSSIGPPQISDGKSLTPDDVEISSSGPKTLEALLVRNGVRFEGLDFQGSKILDWFNFGQEKKLTNDQKTDIWESLQNKLIKFRSRHQENKPDPKEADFQLQFLEALYSLGDYILRYRLLPYKFVRHVEIFKPDNLLKMVEYNIELLFYRSGPGGTFFEDSESVVPDLEYLISGESFRHFHRSIRALSTADQKQIVYVALSTILSHTPESFPSGGLPSPRFAEIREGISQVEFLEDAESLRTALINTIDPSEIVTEREHSSIFLLIEKLINFFQEPEITLNSDQRRIEFQLVYYTLAFLENYYPSIIEAIVKRKGQPTLFKNQLDFMTKYLRFYRNRRNQEDPKYLGANPDITFLKMATDNHFRQWMRIFTFKIFGHTSCIETEPESRHQEFNVWMGKTF</sequence>
<evidence type="ECO:0000313" key="2">
    <source>
        <dbReference type="EMBL" id="POW05750.1"/>
    </source>
</evidence>
<comment type="caution">
    <text evidence="2">The sequence shown here is derived from an EMBL/GenBank/DDBJ whole genome shotgun (WGS) entry which is preliminary data.</text>
</comment>
<dbReference type="EMBL" id="PKSL01000094">
    <property type="protein sequence ID" value="POW05750.1"/>
    <property type="molecule type" value="Genomic_DNA"/>
</dbReference>
<keyword evidence="3" id="KW-1185">Reference proteome</keyword>
<dbReference type="VEuPathDB" id="FungiDB:PSHT_09878"/>
<feature type="compositionally biased region" description="Low complexity" evidence="1">
    <location>
        <begin position="242"/>
        <end position="253"/>
    </location>
</feature>
<feature type="region of interest" description="Disordered" evidence="1">
    <location>
        <begin position="24"/>
        <end position="91"/>
    </location>
</feature>
<dbReference type="OrthoDB" id="2508656at2759"/>
<evidence type="ECO:0000313" key="3">
    <source>
        <dbReference type="Proteomes" id="UP000239156"/>
    </source>
</evidence>